<gene>
    <name evidence="1" type="ORF">FYJ59_13050</name>
</gene>
<name>A0A6L5YLW9_9FIRM</name>
<accession>A0A6L5YLW9</accession>
<keyword evidence="2" id="KW-1185">Reference proteome</keyword>
<evidence type="ECO:0000313" key="1">
    <source>
        <dbReference type="EMBL" id="MST59149.1"/>
    </source>
</evidence>
<evidence type="ECO:0000313" key="2">
    <source>
        <dbReference type="Proteomes" id="UP000476055"/>
    </source>
</evidence>
<comment type="caution">
    <text evidence="1">The sequence shown here is derived from an EMBL/GenBank/DDBJ whole genome shotgun (WGS) entry which is preliminary data.</text>
</comment>
<protein>
    <submittedName>
        <fullName evidence="1">Uncharacterized protein</fullName>
    </submittedName>
</protein>
<proteinExistence type="predicted"/>
<organism evidence="1 2">
    <name type="scientific">Waltera intestinalis</name>
    <dbReference type="NCBI Taxonomy" id="2606635"/>
    <lineage>
        <taxon>Bacteria</taxon>
        <taxon>Bacillati</taxon>
        <taxon>Bacillota</taxon>
        <taxon>Clostridia</taxon>
        <taxon>Lachnospirales</taxon>
        <taxon>Lachnospiraceae</taxon>
        <taxon>Waltera</taxon>
    </lineage>
</organism>
<dbReference type="EMBL" id="VUMU01000020">
    <property type="protein sequence ID" value="MST59149.1"/>
    <property type="molecule type" value="Genomic_DNA"/>
</dbReference>
<dbReference type="Proteomes" id="UP000476055">
    <property type="component" value="Unassembled WGS sequence"/>
</dbReference>
<dbReference type="AlphaFoldDB" id="A0A6L5YLW9"/>
<reference evidence="1 2" key="1">
    <citation type="submission" date="2019-08" db="EMBL/GenBank/DDBJ databases">
        <title>In-depth cultivation of the pig gut microbiome towards novel bacterial diversity and tailored functional studies.</title>
        <authorList>
            <person name="Wylensek D."/>
            <person name="Hitch T.C.A."/>
            <person name="Clavel T."/>
        </authorList>
    </citation>
    <scope>NUCLEOTIDE SEQUENCE [LARGE SCALE GENOMIC DNA]</scope>
    <source>
        <strain evidence="1 2">WCA3-601-WT-6H</strain>
    </source>
</reference>
<sequence length="61" mass="7083">MQLTIEITREQYGRIIEKVIQGCTISEVPGIEELVKLEDSRKNGMAMLMDTDQFLNLVVRW</sequence>
<dbReference type="RefSeq" id="WP_154498579.1">
    <property type="nucleotide sequence ID" value="NZ_VUMU01000020.1"/>
</dbReference>